<protein>
    <submittedName>
        <fullName evidence="2">Uncharacterized protein</fullName>
    </submittedName>
</protein>
<accession>A0A4C2A9P5</accession>
<feature type="compositionally biased region" description="Basic and acidic residues" evidence="1">
    <location>
        <begin position="69"/>
        <end position="78"/>
    </location>
</feature>
<organism evidence="2 3">
    <name type="scientific">Eumeta variegata</name>
    <name type="common">Bagworm moth</name>
    <name type="synonym">Eumeta japonica</name>
    <dbReference type="NCBI Taxonomy" id="151549"/>
    <lineage>
        <taxon>Eukaryota</taxon>
        <taxon>Metazoa</taxon>
        <taxon>Ecdysozoa</taxon>
        <taxon>Arthropoda</taxon>
        <taxon>Hexapoda</taxon>
        <taxon>Insecta</taxon>
        <taxon>Pterygota</taxon>
        <taxon>Neoptera</taxon>
        <taxon>Endopterygota</taxon>
        <taxon>Lepidoptera</taxon>
        <taxon>Glossata</taxon>
        <taxon>Ditrysia</taxon>
        <taxon>Tineoidea</taxon>
        <taxon>Psychidae</taxon>
        <taxon>Oiketicinae</taxon>
        <taxon>Eumeta</taxon>
    </lineage>
</organism>
<dbReference type="AlphaFoldDB" id="A0A4C2A9P5"/>
<gene>
    <name evidence="2" type="ORF">EVAR_68101_1</name>
</gene>
<evidence type="ECO:0000313" key="2">
    <source>
        <dbReference type="EMBL" id="GBP95919.1"/>
    </source>
</evidence>
<evidence type="ECO:0000256" key="1">
    <source>
        <dbReference type="SAM" id="MobiDB-lite"/>
    </source>
</evidence>
<proteinExistence type="predicted"/>
<evidence type="ECO:0000313" key="3">
    <source>
        <dbReference type="Proteomes" id="UP000299102"/>
    </source>
</evidence>
<keyword evidence="3" id="KW-1185">Reference proteome</keyword>
<name>A0A4C2A9P5_EUMVA</name>
<dbReference type="EMBL" id="BGZK01002700">
    <property type="protein sequence ID" value="GBP95919.1"/>
    <property type="molecule type" value="Genomic_DNA"/>
</dbReference>
<reference evidence="2 3" key="1">
    <citation type="journal article" date="2019" name="Commun. Biol.">
        <title>The bagworm genome reveals a unique fibroin gene that provides high tensile strength.</title>
        <authorList>
            <person name="Kono N."/>
            <person name="Nakamura H."/>
            <person name="Ohtoshi R."/>
            <person name="Tomita M."/>
            <person name="Numata K."/>
            <person name="Arakawa K."/>
        </authorList>
    </citation>
    <scope>NUCLEOTIDE SEQUENCE [LARGE SCALE GENOMIC DNA]</scope>
</reference>
<dbReference type="Proteomes" id="UP000299102">
    <property type="component" value="Unassembled WGS sequence"/>
</dbReference>
<feature type="region of interest" description="Disordered" evidence="1">
    <location>
        <begin position="55"/>
        <end position="96"/>
    </location>
</feature>
<comment type="caution">
    <text evidence="2">The sequence shown here is derived from an EMBL/GenBank/DDBJ whole genome shotgun (WGS) entry which is preliminary data.</text>
</comment>
<sequence>MVRFHLGGARAAGRPRTPIVRVPGESLDINTSVHALRAPAYGDVAVAFIGRNKESSFHRPFSDSSIRSPDLDRVDDNGRSQPSALTGPASRASPYSETEMPFRRFLCRAQDQDSINTVPKRDQCVMIARTYI</sequence>